<organism evidence="1 2">
    <name type="scientific">Parachitinimonas caeni</name>
    <dbReference type="NCBI Taxonomy" id="3031301"/>
    <lineage>
        <taxon>Bacteria</taxon>
        <taxon>Pseudomonadati</taxon>
        <taxon>Pseudomonadota</taxon>
        <taxon>Betaproteobacteria</taxon>
        <taxon>Neisseriales</taxon>
        <taxon>Chitinibacteraceae</taxon>
        <taxon>Parachitinimonas</taxon>
    </lineage>
</organism>
<accession>A0ABT7DXG4</accession>
<evidence type="ECO:0000313" key="1">
    <source>
        <dbReference type="EMBL" id="MDK2124761.1"/>
    </source>
</evidence>
<dbReference type="Proteomes" id="UP001172778">
    <property type="component" value="Unassembled WGS sequence"/>
</dbReference>
<proteinExistence type="predicted"/>
<evidence type="ECO:0008006" key="3">
    <source>
        <dbReference type="Google" id="ProtNLM"/>
    </source>
</evidence>
<keyword evidence="2" id="KW-1185">Reference proteome</keyword>
<dbReference type="EMBL" id="JARRAF010000012">
    <property type="protein sequence ID" value="MDK2124761.1"/>
    <property type="molecule type" value="Genomic_DNA"/>
</dbReference>
<comment type="caution">
    <text evidence="1">The sequence shown here is derived from an EMBL/GenBank/DDBJ whole genome shotgun (WGS) entry which is preliminary data.</text>
</comment>
<gene>
    <name evidence="1" type="ORF">PZA18_11955</name>
</gene>
<protein>
    <recommendedName>
        <fullName evidence="3">GAF domain-containing protein</fullName>
    </recommendedName>
</protein>
<dbReference type="SUPFAM" id="SSF55781">
    <property type="entry name" value="GAF domain-like"/>
    <property type="match status" value="1"/>
</dbReference>
<sequence length="166" mass="18453">MHDKTLLMTLYKKLNDGQMAKDVFYKMLVRALVDEVAGTRTSIWFFSSSLKDILSCESMYDKATNQWSSGLAFKEDDCSAYFEELTQSKQVIAGDAHSDPATSCFNDLEFSPVDPYGILDVLIEVDGESYGMVRGERGGGIGWNTDDLVYFKQVAAMIGLVLKKVG</sequence>
<evidence type="ECO:0000313" key="2">
    <source>
        <dbReference type="Proteomes" id="UP001172778"/>
    </source>
</evidence>
<dbReference type="RefSeq" id="WP_284101075.1">
    <property type="nucleotide sequence ID" value="NZ_JARRAF010000012.1"/>
</dbReference>
<name>A0ABT7DXG4_9NEIS</name>
<reference evidence="1" key="1">
    <citation type="submission" date="2023-03" db="EMBL/GenBank/DDBJ databases">
        <title>Chitinimonas shenzhenensis gen. nov., sp. nov., a novel member of family Burkholderiaceae isolated from activated sludge collected in Shen Zhen, China.</title>
        <authorList>
            <person name="Wang X."/>
        </authorList>
    </citation>
    <scope>NUCLEOTIDE SEQUENCE</scope>
    <source>
        <strain evidence="1">DQS-5</strain>
    </source>
</reference>